<sequence>MNYLLARSLCDHRYIRPHDRHFVLRRNRKRTQICPPKPPLRAVSLYDIDSERQLLDHVVLGSSASFPFRLITLKPPNNALKGSDEFPFESDPYDVSVESALNSTDEIAVDLFDAGGVFLWELTKDRSRIDPKVAPRQYYPEISELTGMLILSAWSAWSLMDCTLLQVLFRCELTQPAYGYDENSQSGGQCHASGADTSKYDRELLEFRVGLEPCERVVICAGAGEFECDKSEVCYDLFDNLRLVAVSMNSRVVIYKTATTRDRGLSSRSTESGRSNKYWHPAPGLEVQYSSVADPQISIVELDYFVMDSYSRCFNFQNNDLAAAKAVKFEEFATSRLCATNTGYSVIFGALDTKSCLFVACSLLLNLSTQTISVQKLYRSNVSKYKTGLAFKFNVHYLLALALSSDKFGGAEEISTGSGRVRCNMKLLETYKRSAGTLQRIELHELDLVLQN</sequence>
<accession>A0ABR1F6Q9</accession>
<dbReference type="Proteomes" id="UP001498771">
    <property type="component" value="Unassembled WGS sequence"/>
</dbReference>
<comment type="caution">
    <text evidence="1">The sequence shown here is derived from an EMBL/GenBank/DDBJ whole genome shotgun (WGS) entry which is preliminary data.</text>
</comment>
<evidence type="ECO:0000313" key="1">
    <source>
        <dbReference type="EMBL" id="KAK7205526.1"/>
    </source>
</evidence>
<gene>
    <name evidence="1" type="ORF">BZA70DRAFT_161918</name>
</gene>
<reference evidence="1 2" key="1">
    <citation type="submission" date="2024-03" db="EMBL/GenBank/DDBJ databases">
        <title>Genome-scale model development and genomic sequencing of the oleaginous clade Lipomyces.</title>
        <authorList>
            <consortium name="Lawrence Berkeley National Laboratory"/>
            <person name="Czajka J.J."/>
            <person name="Han Y."/>
            <person name="Kim J."/>
            <person name="Mondo S.J."/>
            <person name="Hofstad B.A."/>
            <person name="Robles A."/>
            <person name="Haridas S."/>
            <person name="Riley R."/>
            <person name="LaButti K."/>
            <person name="Pangilinan J."/>
            <person name="Andreopoulos W."/>
            <person name="Lipzen A."/>
            <person name="Yan J."/>
            <person name="Wang M."/>
            <person name="Ng V."/>
            <person name="Grigoriev I.V."/>
            <person name="Spatafora J.W."/>
            <person name="Magnuson J.K."/>
            <person name="Baker S.E."/>
            <person name="Pomraning K.R."/>
        </authorList>
    </citation>
    <scope>NUCLEOTIDE SEQUENCE [LARGE SCALE GENOMIC DNA]</scope>
    <source>
        <strain evidence="1 2">Phaff 52-87</strain>
    </source>
</reference>
<dbReference type="RefSeq" id="XP_064768559.1">
    <property type="nucleotide sequence ID" value="XM_064909789.1"/>
</dbReference>
<dbReference type="EMBL" id="JBBJBU010000005">
    <property type="protein sequence ID" value="KAK7205526.1"/>
    <property type="molecule type" value="Genomic_DNA"/>
</dbReference>
<name>A0ABR1F6Q9_9ASCO</name>
<protein>
    <submittedName>
        <fullName evidence="1">Uncharacterized protein</fullName>
    </submittedName>
</protein>
<evidence type="ECO:0000313" key="2">
    <source>
        <dbReference type="Proteomes" id="UP001498771"/>
    </source>
</evidence>
<proteinExistence type="predicted"/>
<dbReference type="GeneID" id="90035301"/>
<organism evidence="1 2">
    <name type="scientific">Myxozyma melibiosi</name>
    <dbReference type="NCBI Taxonomy" id="54550"/>
    <lineage>
        <taxon>Eukaryota</taxon>
        <taxon>Fungi</taxon>
        <taxon>Dikarya</taxon>
        <taxon>Ascomycota</taxon>
        <taxon>Saccharomycotina</taxon>
        <taxon>Lipomycetes</taxon>
        <taxon>Lipomycetales</taxon>
        <taxon>Lipomycetaceae</taxon>
        <taxon>Myxozyma</taxon>
    </lineage>
</organism>
<keyword evidence="2" id="KW-1185">Reference proteome</keyword>